<accession>D9X1S8</accession>
<dbReference type="STRING" id="591159.SSQG_00018"/>
<sequence>MDPDSTAWYSVAPAAPEPSDACRDCGALPTAQIRVRAHAGLLLVMRDQTLDGPYCATCGNARIRAMTTRTLWQGWWNPLSLVLGAPLTLCQNWSSYRQLRRLPPPVPVPGRQQTSLGRPVLRRPQAYVALLPLITATWLITSAVTH</sequence>
<dbReference type="Proteomes" id="UP000004184">
    <property type="component" value="Unassembled WGS sequence"/>
</dbReference>
<reference evidence="2" key="1">
    <citation type="submission" date="2009-02" db="EMBL/GenBank/DDBJ databases">
        <title>Annotation of Streptomyces viridochromogenes strain DSM 40736.</title>
        <authorList>
            <consortium name="The Broad Institute Genome Sequencing Platform"/>
            <consortium name="Broad Institute Microbial Sequencing Center"/>
            <person name="Fischbach M."/>
            <person name="Godfrey P."/>
            <person name="Ward D."/>
            <person name="Young S."/>
            <person name="Zeng Q."/>
            <person name="Koehrsen M."/>
            <person name="Alvarado L."/>
            <person name="Berlin A.M."/>
            <person name="Bochicchio J."/>
            <person name="Borenstein D."/>
            <person name="Chapman S.B."/>
            <person name="Chen Z."/>
            <person name="Engels R."/>
            <person name="Freedman E."/>
            <person name="Gellesch M."/>
            <person name="Goldberg J."/>
            <person name="Griggs A."/>
            <person name="Gujja S."/>
            <person name="Heilman E.R."/>
            <person name="Heiman D.I."/>
            <person name="Hepburn T.A."/>
            <person name="Howarth C."/>
            <person name="Jen D."/>
            <person name="Larson L."/>
            <person name="Lewis B."/>
            <person name="Mehta T."/>
            <person name="Park D."/>
            <person name="Pearson M."/>
            <person name="Richards J."/>
            <person name="Roberts A."/>
            <person name="Saif S."/>
            <person name="Shea T.D."/>
            <person name="Shenoy N."/>
            <person name="Sisk P."/>
            <person name="Stolte C."/>
            <person name="Sykes S.N."/>
            <person name="Thomson T."/>
            <person name="Walk T."/>
            <person name="White J."/>
            <person name="Yandava C."/>
            <person name="Straight P."/>
            <person name="Clardy J."/>
            <person name="Hung D."/>
            <person name="Kolter R."/>
            <person name="Mekalanos J."/>
            <person name="Walker S."/>
            <person name="Walsh C.T."/>
            <person name="Wieland-Brown L.C."/>
            <person name="Haas B."/>
            <person name="Nusbaum C."/>
            <person name="Birren B."/>
        </authorList>
    </citation>
    <scope>NUCLEOTIDE SEQUENCE [LARGE SCALE GENOMIC DNA]</scope>
    <source>
        <strain evidence="2">DSM 40736 / JCM 4977 / BCRC 1201 / Tue 494</strain>
    </source>
</reference>
<name>D9X1S8_STRVT</name>
<protein>
    <submittedName>
        <fullName evidence="1">Uncharacterized protein</fullName>
    </submittedName>
</protein>
<proteinExistence type="predicted"/>
<organism evidence="1 2">
    <name type="scientific">Streptomyces viridochromogenes (strain DSM 40736 / JCM 4977 / BCRC 1201 / Tue 494)</name>
    <dbReference type="NCBI Taxonomy" id="591159"/>
    <lineage>
        <taxon>Bacteria</taxon>
        <taxon>Bacillati</taxon>
        <taxon>Actinomycetota</taxon>
        <taxon>Actinomycetes</taxon>
        <taxon>Kitasatosporales</taxon>
        <taxon>Streptomycetaceae</taxon>
        <taxon>Streptomyces</taxon>
    </lineage>
</organism>
<dbReference type="EMBL" id="GG657757">
    <property type="protein sequence ID" value="EFL29500.1"/>
    <property type="molecule type" value="Genomic_DNA"/>
</dbReference>
<dbReference type="AlphaFoldDB" id="D9X1S8"/>
<dbReference type="HOGENOM" id="CLU_1944109_0_0_11"/>
<evidence type="ECO:0000313" key="2">
    <source>
        <dbReference type="Proteomes" id="UP000004184"/>
    </source>
</evidence>
<evidence type="ECO:0000313" key="1">
    <source>
        <dbReference type="EMBL" id="EFL29500.1"/>
    </source>
</evidence>
<gene>
    <name evidence="1" type="ORF">SSQG_00018</name>
</gene>
<keyword evidence="2" id="KW-1185">Reference proteome</keyword>
<dbReference type="eggNOG" id="ENOG5032RQ6">
    <property type="taxonomic scope" value="Bacteria"/>
</dbReference>